<protein>
    <recommendedName>
        <fullName evidence="4">Abortive infection protein</fullName>
    </recommendedName>
</protein>
<feature type="transmembrane region" description="Helical" evidence="1">
    <location>
        <begin position="151"/>
        <end position="173"/>
    </location>
</feature>
<keyword evidence="1" id="KW-0812">Transmembrane</keyword>
<gene>
    <name evidence="2" type="ORF">CAETHG_1405</name>
</gene>
<evidence type="ECO:0000313" key="3">
    <source>
        <dbReference type="Proteomes" id="UP000017590"/>
    </source>
</evidence>
<feature type="transmembrane region" description="Helical" evidence="1">
    <location>
        <begin position="63"/>
        <end position="88"/>
    </location>
</feature>
<dbReference type="Proteomes" id="UP000017590">
    <property type="component" value="Chromosome"/>
</dbReference>
<proteinExistence type="predicted"/>
<feature type="transmembrane region" description="Helical" evidence="1">
    <location>
        <begin position="20"/>
        <end position="43"/>
    </location>
</feature>
<organism evidence="2 3">
    <name type="scientific">Clostridium autoethanogenum DSM 10061</name>
    <dbReference type="NCBI Taxonomy" id="1341692"/>
    <lineage>
        <taxon>Bacteria</taxon>
        <taxon>Bacillati</taxon>
        <taxon>Bacillota</taxon>
        <taxon>Clostridia</taxon>
        <taxon>Eubacteriales</taxon>
        <taxon>Clostridiaceae</taxon>
        <taxon>Clostridium</taxon>
    </lineage>
</organism>
<evidence type="ECO:0000256" key="1">
    <source>
        <dbReference type="SAM" id="Phobius"/>
    </source>
</evidence>
<keyword evidence="1" id="KW-0472">Membrane</keyword>
<keyword evidence="1" id="KW-1133">Transmembrane helix</keyword>
<feature type="transmembrane region" description="Helical" evidence="1">
    <location>
        <begin position="95"/>
        <end position="113"/>
    </location>
</feature>
<dbReference type="RefSeq" id="WP_242832230.1">
    <property type="nucleotide sequence ID" value="NC_022592.1"/>
</dbReference>
<keyword evidence="3" id="KW-1185">Reference proteome</keyword>
<dbReference type="EMBL" id="CP006763">
    <property type="protein sequence ID" value="AGY75630.2"/>
    <property type="molecule type" value="Genomic_DNA"/>
</dbReference>
<evidence type="ECO:0000313" key="2">
    <source>
        <dbReference type="EMBL" id="AGY75630.2"/>
    </source>
</evidence>
<reference evidence="3" key="1">
    <citation type="journal article" date="2014" name="Biotechnol. Biofuels">
        <title>Comparison of single-molecule sequencing and hybrid approaches for finishing the genome of Clostridium autoethanogenum and analysis of CRISPR systems in industrial relevant Clostridia.</title>
        <authorList>
            <person name="Brown S.D."/>
            <person name="Nagaraju S."/>
            <person name="Utturkar S."/>
            <person name="De Tissera S."/>
            <person name="Segovia S."/>
            <person name="Mitchell W."/>
            <person name="Land M.L."/>
            <person name="Dassanayake A."/>
            <person name="Kopke M."/>
        </authorList>
    </citation>
    <scope>NUCLEOTIDE SEQUENCE [LARGE SCALE GENOMIC DNA]</scope>
    <source>
        <strain evidence="3">DSM 10061</strain>
    </source>
</reference>
<sequence length="174" mass="19883">MVFLIKKLHGYLINLSIFKFILITSIIPFFISYIASLVIKNYVRQFPNDILKVNNSLITNVSFTINGIFIAPLVETFIFVIIISIFLYYSYSQTIQIIAVIVAAICFGIPHFFNTNDMIWGLYWAIQAGIKGLILGYAFMVYFFKSKRIDVAGFVVFLIHSINNLLGIIISLIF</sequence>
<accession>A0ABN4BDJ3</accession>
<evidence type="ECO:0008006" key="4">
    <source>
        <dbReference type="Google" id="ProtNLM"/>
    </source>
</evidence>
<feature type="transmembrane region" description="Helical" evidence="1">
    <location>
        <begin position="119"/>
        <end position="144"/>
    </location>
</feature>
<name>A0ABN4BDJ3_9CLOT</name>